<proteinExistence type="predicted"/>
<feature type="transmembrane region" description="Helical" evidence="1">
    <location>
        <begin position="162"/>
        <end position="182"/>
    </location>
</feature>
<evidence type="ECO:0008006" key="4">
    <source>
        <dbReference type="Google" id="ProtNLM"/>
    </source>
</evidence>
<feature type="transmembrane region" description="Helical" evidence="1">
    <location>
        <begin position="20"/>
        <end position="45"/>
    </location>
</feature>
<sequence length="344" mass="34742">MASTTPDQQEQQIAAQPTSWRVAVGAGLAVALFIGLFVAAFLWPITTASPQHIPLAVAGPQPAVAAVEQQLTARSPELFEVATVPDRQAAVAAIHARDVRGAIVLGQQPEILTASADSLQITQLLNQLGVALNAQLAAGGLPGTVTVTDVVPVGRAGQAVNIAILPVLIGGIAGAVVALVLVRTPIRRFATLGVTAAAGGLVGGAVLGPWFDVLPGNYWLVSAALAMGMLAIGAFVAGLGTLLGRAGILVAILLVVLVGNPWGAIFAPREFLTEPMATVGAYLPNGAAVELLRSISFFPGASTGGEWLVLAVWAAAGLIMLGAGAVWRRGMPNVATAAPATGGR</sequence>
<evidence type="ECO:0000313" key="3">
    <source>
        <dbReference type="Proteomes" id="UP000249324"/>
    </source>
</evidence>
<name>A0ABD6FIB7_9PSEU</name>
<feature type="transmembrane region" description="Helical" evidence="1">
    <location>
        <begin position="189"/>
        <end position="211"/>
    </location>
</feature>
<keyword evidence="1" id="KW-0472">Membrane</keyword>
<dbReference type="Proteomes" id="UP000249324">
    <property type="component" value="Unassembled WGS sequence"/>
</dbReference>
<keyword evidence="1" id="KW-1133">Transmembrane helix</keyword>
<dbReference type="AlphaFoldDB" id="A0ABD6FIB7"/>
<evidence type="ECO:0000313" key="2">
    <source>
        <dbReference type="EMBL" id="MFO7193790.1"/>
    </source>
</evidence>
<organism evidence="2 3">
    <name type="scientific">Thermocrispum agreste</name>
    <dbReference type="NCBI Taxonomy" id="37925"/>
    <lineage>
        <taxon>Bacteria</taxon>
        <taxon>Bacillati</taxon>
        <taxon>Actinomycetota</taxon>
        <taxon>Actinomycetes</taxon>
        <taxon>Pseudonocardiales</taxon>
        <taxon>Pseudonocardiaceae</taxon>
        <taxon>Thermocrispum</taxon>
    </lineage>
</organism>
<dbReference type="EMBL" id="QGUI02000276">
    <property type="protein sequence ID" value="MFO7193790.1"/>
    <property type="molecule type" value="Genomic_DNA"/>
</dbReference>
<protein>
    <recommendedName>
        <fullName evidence="4">ABC transporter permease</fullName>
    </recommendedName>
</protein>
<evidence type="ECO:0000256" key="1">
    <source>
        <dbReference type="SAM" id="Phobius"/>
    </source>
</evidence>
<accession>A0ABD6FIB7</accession>
<feature type="transmembrane region" description="Helical" evidence="1">
    <location>
        <begin position="246"/>
        <end position="267"/>
    </location>
</feature>
<reference evidence="2 3" key="1">
    <citation type="journal article" date="2021" name="BMC Genomics">
        <title>Genome-resolved metagenome and metatranscriptome analyses of thermophilic composting reveal key bacterial players and their metabolic interactions.</title>
        <authorList>
            <person name="Braga L.P.P."/>
            <person name="Pereira R.V."/>
            <person name="Martins L.F."/>
            <person name="Moura L.M.S."/>
            <person name="Sanchez F.B."/>
            <person name="Patane J.S.L."/>
            <person name="da Silva A.M."/>
            <person name="Setubal J.C."/>
        </authorList>
    </citation>
    <scope>NUCLEOTIDE SEQUENCE [LARGE SCALE GENOMIC DNA]</scope>
    <source>
        <strain evidence="2">ZC4RG45</strain>
    </source>
</reference>
<gene>
    <name evidence="2" type="ORF">DIU77_016220</name>
</gene>
<feature type="transmembrane region" description="Helical" evidence="1">
    <location>
        <begin position="217"/>
        <end position="239"/>
    </location>
</feature>
<feature type="transmembrane region" description="Helical" evidence="1">
    <location>
        <begin position="307"/>
        <end position="327"/>
    </location>
</feature>
<keyword evidence="1" id="KW-0812">Transmembrane</keyword>
<comment type="caution">
    <text evidence="2">The sequence shown here is derived from an EMBL/GenBank/DDBJ whole genome shotgun (WGS) entry which is preliminary data.</text>
</comment>